<dbReference type="GO" id="GO:0032153">
    <property type="term" value="C:cell division site"/>
    <property type="evidence" value="ECO:0007669"/>
    <property type="project" value="TreeGrafter"/>
</dbReference>
<dbReference type="EMBL" id="UOGJ01000079">
    <property type="protein sequence ID" value="VAX36036.1"/>
    <property type="molecule type" value="Genomic_DNA"/>
</dbReference>
<dbReference type="InterPro" id="IPR003494">
    <property type="entry name" value="SHS2_FtsA"/>
</dbReference>
<evidence type="ECO:0000256" key="3">
    <source>
        <dbReference type="ARBA" id="ARBA00023136"/>
    </source>
</evidence>
<evidence type="ECO:0000256" key="1">
    <source>
        <dbReference type="ARBA" id="ARBA00022475"/>
    </source>
</evidence>
<dbReference type="GO" id="GO:0009898">
    <property type="term" value="C:cytoplasmic side of plasma membrane"/>
    <property type="evidence" value="ECO:0007669"/>
    <property type="project" value="TreeGrafter"/>
</dbReference>
<feature type="domain" description="SHS2" evidence="5">
    <location>
        <begin position="7"/>
        <end position="198"/>
    </location>
</feature>
<dbReference type="SMART" id="SM00842">
    <property type="entry name" value="FtsA"/>
    <property type="match status" value="1"/>
</dbReference>
<evidence type="ECO:0000256" key="2">
    <source>
        <dbReference type="ARBA" id="ARBA00022618"/>
    </source>
</evidence>
<dbReference type="PANTHER" id="PTHR32432:SF4">
    <property type="entry name" value="CELL DIVISION PROTEIN FTSA"/>
    <property type="match status" value="1"/>
</dbReference>
<dbReference type="AlphaFoldDB" id="A0A3B1CZE8"/>
<dbReference type="Gene3D" id="3.30.1490.110">
    <property type="match status" value="1"/>
</dbReference>
<keyword evidence="1" id="KW-1003">Cell membrane</keyword>
<evidence type="ECO:0000259" key="5">
    <source>
        <dbReference type="SMART" id="SM00842"/>
    </source>
</evidence>
<dbReference type="SUPFAM" id="SSF53067">
    <property type="entry name" value="Actin-like ATPase domain"/>
    <property type="match status" value="2"/>
</dbReference>
<protein>
    <recommendedName>
        <fullName evidence="5">SHS2 domain-containing protein</fullName>
    </recommendedName>
</protein>
<dbReference type="InterPro" id="IPR043129">
    <property type="entry name" value="ATPase_NBD"/>
</dbReference>
<keyword evidence="4" id="KW-0131">Cell cycle</keyword>
<dbReference type="InterPro" id="IPR020823">
    <property type="entry name" value="Cell_div_FtsA"/>
</dbReference>
<organism evidence="6">
    <name type="scientific">hydrothermal vent metagenome</name>
    <dbReference type="NCBI Taxonomy" id="652676"/>
    <lineage>
        <taxon>unclassified sequences</taxon>
        <taxon>metagenomes</taxon>
        <taxon>ecological metagenomes</taxon>
    </lineage>
</organism>
<keyword evidence="3" id="KW-0472">Membrane</keyword>
<dbReference type="Gene3D" id="3.30.420.40">
    <property type="match status" value="1"/>
</dbReference>
<proteinExistence type="predicted"/>
<dbReference type="Pfam" id="PF02491">
    <property type="entry name" value="SHS2_FTSA"/>
    <property type="match status" value="1"/>
</dbReference>
<keyword evidence="2" id="KW-0132">Cell division</keyword>
<accession>A0A3B1CZE8</accession>
<dbReference type="Pfam" id="PF14450">
    <property type="entry name" value="FtsA"/>
    <property type="match status" value="1"/>
</dbReference>
<evidence type="ECO:0000256" key="4">
    <source>
        <dbReference type="ARBA" id="ARBA00023306"/>
    </source>
</evidence>
<dbReference type="NCBIfam" id="TIGR01174">
    <property type="entry name" value="ftsA"/>
    <property type="match status" value="1"/>
</dbReference>
<dbReference type="PIRSF" id="PIRSF003101">
    <property type="entry name" value="FtsA"/>
    <property type="match status" value="1"/>
</dbReference>
<reference evidence="6" key="1">
    <citation type="submission" date="2018-06" db="EMBL/GenBank/DDBJ databases">
        <authorList>
            <person name="Zhirakovskaya E."/>
        </authorList>
    </citation>
    <scope>NUCLEOTIDE SEQUENCE</scope>
</reference>
<gene>
    <name evidence="6" type="ORF">MNBD_UNCLBAC01-104</name>
</gene>
<dbReference type="InterPro" id="IPR050696">
    <property type="entry name" value="FtsA/MreB"/>
</dbReference>
<sequence>MFKQKYICSLDLGAREIKAGIFSISVDGDFQWECTHAQTIHGFKEGYVSDLGEFSECIYQAVYAVSKKTGIKIKEIILGLNGNMVTGRNINAAISLVEKGRKVIMQRDIRLITKQARLLGTHMDEDIIHDIPQFYKVDDDQLVSNPQGLCGRKLEVKALILGAQADRLSSITKAVNQAGFDVEDMVLSAYTAETMLLTEEQKNRGCVLIDIGATVSSFLIFKGGCLQYYTTLAQGGGGFTYSIAQKLNFSFDVAEEIKKSYASVTSMSSYHKEEILIKKDQSYIPIKREVIDHSLEEEICLFEKSIQEALVASGLQEEISEGIFMTGGGALLPGLIDRLDQHMPFSVQLGKIKRGVPQEIQDVALFVPVAGVAYYGLRKNMFGVESVTNQSAHWFKRSMHYVGDLYEEYF</sequence>
<dbReference type="GO" id="GO:0051301">
    <property type="term" value="P:cell division"/>
    <property type="evidence" value="ECO:0007669"/>
    <property type="project" value="UniProtKB-KW"/>
</dbReference>
<evidence type="ECO:0000313" key="6">
    <source>
        <dbReference type="EMBL" id="VAX36036.1"/>
    </source>
</evidence>
<dbReference type="PANTHER" id="PTHR32432">
    <property type="entry name" value="CELL DIVISION PROTEIN FTSA-RELATED"/>
    <property type="match status" value="1"/>
</dbReference>
<name>A0A3B1CZE8_9ZZZZ</name>